<reference evidence="2 3" key="2">
    <citation type="submission" date="2018-12" db="EMBL/GenBank/DDBJ databases">
        <title>Nakamurella antarcticus sp. nov., isolated from Antarctica South Shetland Islands soil.</title>
        <authorList>
            <person name="Peng F."/>
        </authorList>
    </citation>
    <scope>NUCLEOTIDE SEQUENCE [LARGE SCALE GENOMIC DNA]</scope>
    <source>
        <strain evidence="2 3">S14-144</strain>
    </source>
</reference>
<dbReference type="RefSeq" id="WP_124797567.1">
    <property type="nucleotide sequence ID" value="NZ_CP034170.1"/>
</dbReference>
<keyword evidence="3" id="KW-1185">Reference proteome</keyword>
<sequence>MAIAILVGVFGAISYYSTVLRPLAHTLQLWTLMVALVSARQSFRAGAIRGAVALTLSVVAFYVSKVVVYHLLYPGTNDDFSLLEVLMWCSVGVVGGFFLGAAGSRLGSGGWLAATAGTLFICLQIVDGVHRLDEYSDQLPIIFAAAAAVLLVALNCRTWKQLSQTLITAAPMALLAILILGVSDQLTK</sequence>
<feature type="transmembrane region" description="Helical" evidence="1">
    <location>
        <begin position="109"/>
        <end position="126"/>
    </location>
</feature>
<name>A0A3G8ZHN1_9ACTN</name>
<dbReference type="Proteomes" id="UP000268084">
    <property type="component" value="Chromosome"/>
</dbReference>
<feature type="transmembrane region" description="Helical" evidence="1">
    <location>
        <begin position="85"/>
        <end position="102"/>
    </location>
</feature>
<gene>
    <name evidence="2" type="ORF">EH165_00555</name>
</gene>
<organism evidence="2 3">
    <name type="scientific">Nakamurella antarctica</name>
    <dbReference type="NCBI Taxonomy" id="1902245"/>
    <lineage>
        <taxon>Bacteria</taxon>
        <taxon>Bacillati</taxon>
        <taxon>Actinomycetota</taxon>
        <taxon>Actinomycetes</taxon>
        <taxon>Nakamurellales</taxon>
        <taxon>Nakamurellaceae</taxon>
        <taxon>Nakamurella</taxon>
    </lineage>
</organism>
<accession>A0A3G8ZHN1</accession>
<evidence type="ECO:0000313" key="3">
    <source>
        <dbReference type="Proteomes" id="UP000268084"/>
    </source>
</evidence>
<dbReference type="KEGG" id="nak:EH165_00555"/>
<keyword evidence="1" id="KW-1133">Transmembrane helix</keyword>
<reference evidence="2 3" key="1">
    <citation type="submission" date="2018-11" db="EMBL/GenBank/DDBJ databases">
        <authorList>
            <person name="Da X."/>
        </authorList>
    </citation>
    <scope>NUCLEOTIDE SEQUENCE [LARGE SCALE GENOMIC DNA]</scope>
    <source>
        <strain evidence="2 3">S14-144</strain>
    </source>
</reference>
<dbReference type="EMBL" id="CP034170">
    <property type="protein sequence ID" value="AZI56882.1"/>
    <property type="molecule type" value="Genomic_DNA"/>
</dbReference>
<feature type="transmembrane region" description="Helical" evidence="1">
    <location>
        <begin position="166"/>
        <end position="183"/>
    </location>
</feature>
<dbReference type="OrthoDB" id="3638133at2"/>
<dbReference type="AlphaFoldDB" id="A0A3G8ZHN1"/>
<dbReference type="Pfam" id="PF20128">
    <property type="entry name" value="DUF6518"/>
    <property type="match status" value="1"/>
</dbReference>
<evidence type="ECO:0000256" key="1">
    <source>
        <dbReference type="SAM" id="Phobius"/>
    </source>
</evidence>
<keyword evidence="1" id="KW-0812">Transmembrane</keyword>
<dbReference type="InterPro" id="IPR045393">
    <property type="entry name" value="DUF6518"/>
</dbReference>
<feature type="transmembrane region" description="Helical" evidence="1">
    <location>
        <begin position="51"/>
        <end position="73"/>
    </location>
</feature>
<keyword evidence="1" id="KW-0472">Membrane</keyword>
<feature type="transmembrane region" description="Helical" evidence="1">
    <location>
        <begin position="138"/>
        <end position="154"/>
    </location>
</feature>
<proteinExistence type="predicted"/>
<protein>
    <submittedName>
        <fullName evidence="2">Uncharacterized protein</fullName>
    </submittedName>
</protein>
<evidence type="ECO:0000313" key="2">
    <source>
        <dbReference type="EMBL" id="AZI56882.1"/>
    </source>
</evidence>